<dbReference type="AlphaFoldDB" id="A0A1I8BQE7"/>
<organism evidence="5 6">
    <name type="scientific">Meloidogyne hapla</name>
    <name type="common">Root-knot nematode worm</name>
    <dbReference type="NCBI Taxonomy" id="6305"/>
    <lineage>
        <taxon>Eukaryota</taxon>
        <taxon>Metazoa</taxon>
        <taxon>Ecdysozoa</taxon>
        <taxon>Nematoda</taxon>
        <taxon>Chromadorea</taxon>
        <taxon>Rhabditida</taxon>
        <taxon>Tylenchina</taxon>
        <taxon>Tylenchomorpha</taxon>
        <taxon>Tylenchoidea</taxon>
        <taxon>Meloidogynidae</taxon>
        <taxon>Meloidogyninae</taxon>
        <taxon>Meloidogyne</taxon>
    </lineage>
</organism>
<protein>
    <submittedName>
        <fullName evidence="6">Cwf19-like protein C-terminal domain-containing protein</fullName>
    </submittedName>
</protein>
<comment type="similarity">
    <text evidence="1">Belongs to the CWF19 family.</text>
</comment>
<sequence length="183" mass="21983">MEHCASSLLLDEDVWEEIQLWMKSLVNMWRDDEDQDCVFFESARDIHEQKHMAIECELWRFLFVKAIMESEKEWSVNKKLIDLSKNPRQSQGVRGLVPKGFPYFAVYFGLQPGYAHVIEKERNFPANFAQEIIGGMLDLHYKHWKNPKKLSFNEIKIRREELRQKLSKYDLNNKEEKEEKEEE</sequence>
<feature type="domain" description="Cwf19-like protein C-terminal" evidence="3">
    <location>
        <begin position="73"/>
        <end position="170"/>
    </location>
</feature>
<evidence type="ECO:0000256" key="1">
    <source>
        <dbReference type="ARBA" id="ARBA00006795"/>
    </source>
</evidence>
<evidence type="ECO:0000313" key="6">
    <source>
        <dbReference type="WBParaSite" id="MhA1_Contig42.frz3.gene8"/>
    </source>
</evidence>
<dbReference type="PANTHER" id="PTHR12072">
    <property type="entry name" value="CWF19, CELL CYCLE CONTROL PROTEIN"/>
    <property type="match status" value="1"/>
</dbReference>
<dbReference type="OMA" id="MAIECEL"/>
<dbReference type="GO" id="GO:0000398">
    <property type="term" value="P:mRNA splicing, via spliceosome"/>
    <property type="evidence" value="ECO:0007669"/>
    <property type="project" value="TreeGrafter"/>
</dbReference>
<evidence type="ECO:0000256" key="2">
    <source>
        <dbReference type="SAM" id="Coils"/>
    </source>
</evidence>
<dbReference type="InterPro" id="IPR006767">
    <property type="entry name" value="Cwf19-like_C_dom-2"/>
</dbReference>
<dbReference type="PANTHER" id="PTHR12072:SF5">
    <property type="entry name" value="CWF19-LIKE PROTEIN 2"/>
    <property type="match status" value="1"/>
</dbReference>
<dbReference type="Proteomes" id="UP000095281">
    <property type="component" value="Unplaced"/>
</dbReference>
<evidence type="ECO:0000313" key="5">
    <source>
        <dbReference type="Proteomes" id="UP000095281"/>
    </source>
</evidence>
<dbReference type="Pfam" id="PF04677">
    <property type="entry name" value="CwfJ_C_1"/>
    <property type="match status" value="1"/>
</dbReference>
<feature type="domain" description="Cwf19-like C-terminal" evidence="4">
    <location>
        <begin position="1"/>
        <end position="56"/>
    </location>
</feature>
<keyword evidence="5" id="KW-1185">Reference proteome</keyword>
<evidence type="ECO:0000259" key="3">
    <source>
        <dbReference type="Pfam" id="PF04676"/>
    </source>
</evidence>
<proteinExistence type="inferred from homology"/>
<dbReference type="WBParaSite" id="MhA1_Contig42.frz3.gene8">
    <property type="protein sequence ID" value="MhA1_Contig42.frz3.gene8"/>
    <property type="gene ID" value="MhA1_Contig42.frz3.gene8"/>
</dbReference>
<name>A0A1I8BQE7_MELHA</name>
<reference evidence="6" key="1">
    <citation type="submission" date="2016-11" db="UniProtKB">
        <authorList>
            <consortium name="WormBaseParasite"/>
        </authorList>
    </citation>
    <scope>IDENTIFICATION</scope>
</reference>
<dbReference type="GO" id="GO:0071014">
    <property type="term" value="C:post-mRNA release spliceosomal complex"/>
    <property type="evidence" value="ECO:0007669"/>
    <property type="project" value="TreeGrafter"/>
</dbReference>
<dbReference type="InterPro" id="IPR006768">
    <property type="entry name" value="Cwf19-like_C_dom-1"/>
</dbReference>
<feature type="coiled-coil region" evidence="2">
    <location>
        <begin position="152"/>
        <end position="179"/>
    </location>
</feature>
<evidence type="ECO:0000259" key="4">
    <source>
        <dbReference type="Pfam" id="PF04677"/>
    </source>
</evidence>
<keyword evidence="2" id="KW-0175">Coiled coil</keyword>
<dbReference type="InterPro" id="IPR040194">
    <property type="entry name" value="Cwf19-like"/>
</dbReference>
<accession>A0A1I8BQE7</accession>
<dbReference type="Pfam" id="PF04676">
    <property type="entry name" value="CwfJ_C_2"/>
    <property type="match status" value="1"/>
</dbReference>